<keyword evidence="4 6" id="KW-0067">ATP-binding</keyword>
<comment type="subcellular location">
    <subcellularLocation>
        <location evidence="1">Cytoplasm</location>
    </subcellularLocation>
</comment>
<dbReference type="Proteomes" id="UP000750711">
    <property type="component" value="Unassembled WGS sequence"/>
</dbReference>
<dbReference type="GO" id="GO:0005524">
    <property type="term" value="F:ATP binding"/>
    <property type="evidence" value="ECO:0007669"/>
    <property type="project" value="UniProtKB-UniRule"/>
</dbReference>
<evidence type="ECO:0000259" key="7">
    <source>
        <dbReference type="PROSITE" id="PS50067"/>
    </source>
</evidence>
<dbReference type="GO" id="GO:0003777">
    <property type="term" value="F:microtubule motor activity"/>
    <property type="evidence" value="ECO:0007669"/>
    <property type="project" value="InterPro"/>
</dbReference>
<sequence length="222" mass="23967">MVQVTSPTSLAVDSPQGRKLFVFDRVFGEEVDQEGIWGYLSESVNAFTQGYNVSLLAYGQSGAGKSYTMGTSGPAEQSDPKIMGVIPRAAAVLFEKLGAGHRHTGSGLRSPARYSTSSAQVLSKAAEKSWVMKATYVEIYNEQLRDLLLPESLPQSERAAVTIREDTRGRILLTGLHQVTINSIDDLLGALNFGSSIRQTDATAINAKSSRSHAVFSLNLIQ</sequence>
<keyword evidence="5" id="KW-0175">Coiled coil</keyword>
<evidence type="ECO:0000313" key="8">
    <source>
        <dbReference type="EMBL" id="KAH0541275.1"/>
    </source>
</evidence>
<accession>A0A9P8I7Y9</accession>
<keyword evidence="9" id="KW-1185">Reference proteome</keyword>
<evidence type="ECO:0000256" key="1">
    <source>
        <dbReference type="ARBA" id="ARBA00004496"/>
    </source>
</evidence>
<dbReference type="Gene3D" id="3.40.850.10">
    <property type="entry name" value="Kinesin motor domain"/>
    <property type="match status" value="1"/>
</dbReference>
<dbReference type="AlphaFoldDB" id="A0A9P8I7Y9"/>
<dbReference type="GO" id="GO:0005875">
    <property type="term" value="C:microtubule associated complex"/>
    <property type="evidence" value="ECO:0007669"/>
    <property type="project" value="TreeGrafter"/>
</dbReference>
<dbReference type="InterPro" id="IPR036961">
    <property type="entry name" value="Kinesin_motor_dom_sf"/>
</dbReference>
<dbReference type="GO" id="GO:0051231">
    <property type="term" value="P:spindle elongation"/>
    <property type="evidence" value="ECO:0007669"/>
    <property type="project" value="TreeGrafter"/>
</dbReference>
<dbReference type="GO" id="GO:0007052">
    <property type="term" value="P:mitotic spindle organization"/>
    <property type="evidence" value="ECO:0007669"/>
    <property type="project" value="TreeGrafter"/>
</dbReference>
<evidence type="ECO:0000256" key="5">
    <source>
        <dbReference type="ARBA" id="ARBA00023054"/>
    </source>
</evidence>
<reference evidence="8" key="1">
    <citation type="submission" date="2021-03" db="EMBL/GenBank/DDBJ databases">
        <title>Comparative genomics and phylogenomic investigation of the class Geoglossomycetes provide insights into ecological specialization and systematics.</title>
        <authorList>
            <person name="Melie T."/>
            <person name="Pirro S."/>
            <person name="Miller A.N."/>
            <person name="Quandt A."/>
        </authorList>
    </citation>
    <scope>NUCLEOTIDE SEQUENCE</scope>
    <source>
        <strain evidence="8">CAQ_001_2017</strain>
    </source>
</reference>
<comment type="similarity">
    <text evidence="6">Belongs to the TRAFAC class myosin-kinesin ATPase superfamily. Kinesin family.</text>
</comment>
<dbReference type="SMART" id="SM00129">
    <property type="entry name" value="KISc"/>
    <property type="match status" value="1"/>
</dbReference>
<dbReference type="InterPro" id="IPR027640">
    <property type="entry name" value="Kinesin-like_fam"/>
</dbReference>
<dbReference type="InterPro" id="IPR027417">
    <property type="entry name" value="P-loop_NTPase"/>
</dbReference>
<dbReference type="PRINTS" id="PR00380">
    <property type="entry name" value="KINESINHEAVY"/>
</dbReference>
<dbReference type="InterPro" id="IPR001752">
    <property type="entry name" value="Kinesin_motor_dom"/>
</dbReference>
<name>A0A9P8I7Y9_9PEZI</name>
<evidence type="ECO:0000256" key="2">
    <source>
        <dbReference type="ARBA" id="ARBA00022490"/>
    </source>
</evidence>
<organism evidence="8 9">
    <name type="scientific">Trichoglossum hirsutum</name>
    <dbReference type="NCBI Taxonomy" id="265104"/>
    <lineage>
        <taxon>Eukaryota</taxon>
        <taxon>Fungi</taxon>
        <taxon>Dikarya</taxon>
        <taxon>Ascomycota</taxon>
        <taxon>Pezizomycotina</taxon>
        <taxon>Geoglossomycetes</taxon>
        <taxon>Geoglossales</taxon>
        <taxon>Geoglossaceae</taxon>
        <taxon>Trichoglossum</taxon>
    </lineage>
</organism>
<dbReference type="Pfam" id="PF00225">
    <property type="entry name" value="Kinesin"/>
    <property type="match status" value="1"/>
</dbReference>
<feature type="non-terminal residue" evidence="8">
    <location>
        <position position="222"/>
    </location>
</feature>
<evidence type="ECO:0000256" key="4">
    <source>
        <dbReference type="ARBA" id="ARBA00022840"/>
    </source>
</evidence>
<gene>
    <name evidence="8" type="ORF">GP486_008722</name>
</gene>
<dbReference type="PANTHER" id="PTHR47969">
    <property type="entry name" value="CHROMOSOME-ASSOCIATED KINESIN KIF4A-RELATED"/>
    <property type="match status" value="1"/>
</dbReference>
<evidence type="ECO:0000313" key="9">
    <source>
        <dbReference type="Proteomes" id="UP000750711"/>
    </source>
</evidence>
<feature type="binding site" evidence="6">
    <location>
        <begin position="59"/>
        <end position="66"/>
    </location>
    <ligand>
        <name>ATP</name>
        <dbReference type="ChEBI" id="CHEBI:30616"/>
    </ligand>
</feature>
<evidence type="ECO:0000256" key="6">
    <source>
        <dbReference type="PROSITE-ProRule" id="PRU00283"/>
    </source>
</evidence>
<dbReference type="GO" id="GO:0007018">
    <property type="term" value="P:microtubule-based movement"/>
    <property type="evidence" value="ECO:0007669"/>
    <property type="project" value="InterPro"/>
</dbReference>
<protein>
    <recommendedName>
        <fullName evidence="7">Kinesin motor domain-containing protein</fullName>
    </recommendedName>
</protein>
<keyword evidence="3 6" id="KW-0547">Nucleotide-binding</keyword>
<dbReference type="SUPFAM" id="SSF52540">
    <property type="entry name" value="P-loop containing nucleoside triphosphate hydrolases"/>
    <property type="match status" value="1"/>
</dbReference>
<dbReference type="PANTHER" id="PTHR47969:SF15">
    <property type="entry name" value="CHROMOSOME-ASSOCIATED KINESIN KIF4A-RELATED"/>
    <property type="match status" value="1"/>
</dbReference>
<comment type="caution">
    <text evidence="8">The sequence shown here is derived from an EMBL/GenBank/DDBJ whole genome shotgun (WGS) entry which is preliminary data.</text>
</comment>
<dbReference type="EMBL" id="JAGHQM010003825">
    <property type="protein sequence ID" value="KAH0541275.1"/>
    <property type="molecule type" value="Genomic_DNA"/>
</dbReference>
<dbReference type="GO" id="GO:0008017">
    <property type="term" value="F:microtubule binding"/>
    <property type="evidence" value="ECO:0007669"/>
    <property type="project" value="InterPro"/>
</dbReference>
<dbReference type="PROSITE" id="PS50067">
    <property type="entry name" value="KINESIN_MOTOR_2"/>
    <property type="match status" value="1"/>
</dbReference>
<keyword evidence="6" id="KW-0505">Motor protein</keyword>
<keyword evidence="2" id="KW-0963">Cytoplasm</keyword>
<dbReference type="GO" id="GO:0005737">
    <property type="term" value="C:cytoplasm"/>
    <property type="evidence" value="ECO:0007669"/>
    <property type="project" value="UniProtKB-SubCell"/>
</dbReference>
<evidence type="ECO:0000256" key="3">
    <source>
        <dbReference type="ARBA" id="ARBA00022741"/>
    </source>
</evidence>
<feature type="domain" description="Kinesin motor" evidence="7">
    <location>
        <begin position="1"/>
        <end position="222"/>
    </location>
</feature>
<proteinExistence type="inferred from homology"/>